<name>G4RMJ6_THETK</name>
<dbReference type="STRING" id="768679.TTX_0150"/>
<dbReference type="AlphaFoldDB" id="G4RMJ6"/>
<reference evidence="1 2" key="1">
    <citation type="journal article" date="2011" name="PLoS ONE">
        <title>The complete genome sequence of Thermoproteus tenax: a physiologically versatile member of the Crenarchaeota.</title>
        <authorList>
            <person name="Siebers B."/>
            <person name="Zaparty M."/>
            <person name="Raddatz G."/>
            <person name="Tjaden B."/>
            <person name="Albers S.V."/>
            <person name="Bell S.D."/>
            <person name="Blombach F."/>
            <person name="Kletzin A."/>
            <person name="Kyrpides N."/>
            <person name="Lanz C."/>
            <person name="Plagens A."/>
            <person name="Rampp M."/>
            <person name="Rosinus A."/>
            <person name="von Jan M."/>
            <person name="Makarova K.S."/>
            <person name="Klenk H.P."/>
            <person name="Schuster S.C."/>
            <person name="Hensel R."/>
        </authorList>
    </citation>
    <scope>NUCLEOTIDE SEQUENCE [LARGE SCALE GENOMIC DNA]</scope>
    <source>
        <strain evidence="2">ATCC 35583 / DSM 2078 / JCM 9277 / NBRC 100435 / Kra 1</strain>
    </source>
</reference>
<evidence type="ECO:0000313" key="2">
    <source>
        <dbReference type="Proteomes" id="UP000002654"/>
    </source>
</evidence>
<dbReference type="Proteomes" id="UP000002654">
    <property type="component" value="Chromosome"/>
</dbReference>
<dbReference type="PaxDb" id="768679-TTX_0150"/>
<keyword evidence="2" id="KW-1185">Reference proteome</keyword>
<accession>G4RMJ6</accession>
<evidence type="ECO:0000313" key="1">
    <source>
        <dbReference type="EMBL" id="CCC80827.1"/>
    </source>
</evidence>
<gene>
    <name evidence="1" type="ordered locus">TTX_0150</name>
</gene>
<proteinExistence type="predicted"/>
<protein>
    <submittedName>
        <fullName evidence="1">Uncharacterized protein</fullName>
    </submittedName>
</protein>
<organism evidence="1 2">
    <name type="scientific">Thermoproteus tenax (strain ATCC 35583 / DSM 2078 / JCM 9277 / NBRC 100435 / Kra 1)</name>
    <dbReference type="NCBI Taxonomy" id="768679"/>
    <lineage>
        <taxon>Archaea</taxon>
        <taxon>Thermoproteota</taxon>
        <taxon>Thermoprotei</taxon>
        <taxon>Thermoproteales</taxon>
        <taxon>Thermoproteaceae</taxon>
        <taxon>Thermoproteus</taxon>
    </lineage>
</organism>
<sequence>MGPHPLPLLGVDPFDVGQYASILSCAAVGRGLRRTVRAEGIVAGTPRRGHLALGFAPVRGARRGSSFSFPLPSSPALP</sequence>
<dbReference type="HOGENOM" id="CLU_2613825_0_0_2"/>
<dbReference type="EMBL" id="FN869859">
    <property type="protein sequence ID" value="CCC80827.1"/>
    <property type="molecule type" value="Genomic_DNA"/>
</dbReference>
<dbReference type="KEGG" id="ttn:TTX_0150"/>